<dbReference type="SUPFAM" id="SSF48452">
    <property type="entry name" value="TPR-like"/>
    <property type="match status" value="1"/>
</dbReference>
<reference evidence="2 3" key="1">
    <citation type="journal article" date="2018" name="Cell">
        <title>The Chara Genome: Secondary Complexity and Implications for Plant Terrestrialization.</title>
        <authorList>
            <person name="Nishiyama T."/>
            <person name="Sakayama H."/>
            <person name="Vries J.D."/>
            <person name="Buschmann H."/>
            <person name="Saint-Marcoux D."/>
            <person name="Ullrich K.K."/>
            <person name="Haas F.B."/>
            <person name="Vanderstraeten L."/>
            <person name="Becker D."/>
            <person name="Lang D."/>
            <person name="Vosolsobe S."/>
            <person name="Rombauts S."/>
            <person name="Wilhelmsson P.K.I."/>
            <person name="Janitza P."/>
            <person name="Kern R."/>
            <person name="Heyl A."/>
            <person name="Rumpler F."/>
            <person name="Villalobos L.I.A.C."/>
            <person name="Clay J.M."/>
            <person name="Skokan R."/>
            <person name="Toyoda A."/>
            <person name="Suzuki Y."/>
            <person name="Kagoshima H."/>
            <person name="Schijlen E."/>
            <person name="Tajeshwar N."/>
            <person name="Catarino B."/>
            <person name="Hetherington A.J."/>
            <person name="Saltykova A."/>
            <person name="Bonnot C."/>
            <person name="Breuninger H."/>
            <person name="Symeonidi A."/>
            <person name="Radhakrishnan G.V."/>
            <person name="Van Nieuwerburgh F."/>
            <person name="Deforce D."/>
            <person name="Chang C."/>
            <person name="Karol K.G."/>
            <person name="Hedrich R."/>
            <person name="Ulvskov P."/>
            <person name="Glockner G."/>
            <person name="Delwiche C.F."/>
            <person name="Petrasek J."/>
            <person name="Van de Peer Y."/>
            <person name="Friml J."/>
            <person name="Beilby M."/>
            <person name="Dolan L."/>
            <person name="Kohara Y."/>
            <person name="Sugano S."/>
            <person name="Fujiyama A."/>
            <person name="Delaux P.-M."/>
            <person name="Quint M."/>
            <person name="TheiBen G."/>
            <person name="Hagemann M."/>
            <person name="Harholt J."/>
            <person name="Dunand C."/>
            <person name="Zachgo S."/>
            <person name="Langdale J."/>
            <person name="Maumus F."/>
            <person name="Straeten D.V.D."/>
            <person name="Gould S.B."/>
            <person name="Rensing S.A."/>
        </authorList>
    </citation>
    <scope>NUCLEOTIDE SEQUENCE [LARGE SCALE GENOMIC DNA]</scope>
    <source>
        <strain evidence="2 3">S276</strain>
    </source>
</reference>
<feature type="repeat" description="TPR" evidence="1">
    <location>
        <begin position="23"/>
        <end position="56"/>
    </location>
</feature>
<evidence type="ECO:0000313" key="3">
    <source>
        <dbReference type="Proteomes" id="UP000265515"/>
    </source>
</evidence>
<evidence type="ECO:0000256" key="1">
    <source>
        <dbReference type="PROSITE-ProRule" id="PRU00339"/>
    </source>
</evidence>
<dbReference type="Proteomes" id="UP000265515">
    <property type="component" value="Unassembled WGS sequence"/>
</dbReference>
<dbReference type="Pfam" id="PF00515">
    <property type="entry name" value="TPR_1"/>
    <property type="match status" value="1"/>
</dbReference>
<dbReference type="GO" id="GO:0010105">
    <property type="term" value="P:negative regulation of ethylene-activated signaling pathway"/>
    <property type="evidence" value="ECO:0007669"/>
    <property type="project" value="InterPro"/>
</dbReference>
<dbReference type="SMART" id="SM00028">
    <property type="entry name" value="TPR"/>
    <property type="match status" value="1"/>
</dbReference>
<dbReference type="PANTHER" id="PTHR44203">
    <property type="entry name" value="ETO1-RELATED"/>
    <property type="match status" value="1"/>
</dbReference>
<keyword evidence="3" id="KW-1185">Reference proteome</keyword>
<dbReference type="EMBL" id="BFEA01001055">
    <property type="protein sequence ID" value="GBG92426.1"/>
    <property type="molecule type" value="Genomic_DNA"/>
</dbReference>
<dbReference type="InterPro" id="IPR011990">
    <property type="entry name" value="TPR-like_helical_dom_sf"/>
</dbReference>
<dbReference type="PANTHER" id="PTHR44203:SF8">
    <property type="entry name" value="ETHYLENE-OVERPRODUCTION PROTEIN 1"/>
    <property type="match status" value="1"/>
</dbReference>
<dbReference type="Gramene" id="GBG92426">
    <property type="protein sequence ID" value="GBG92426"/>
    <property type="gene ID" value="CBR_g55363"/>
</dbReference>
<dbReference type="OrthoDB" id="1899679at2759"/>
<evidence type="ECO:0000313" key="2">
    <source>
        <dbReference type="EMBL" id="GBG92426.1"/>
    </source>
</evidence>
<dbReference type="InterPro" id="IPR019734">
    <property type="entry name" value="TPR_rpt"/>
</dbReference>
<dbReference type="InterPro" id="IPR044631">
    <property type="entry name" value="ETO1-like"/>
</dbReference>
<organism evidence="2 3">
    <name type="scientific">Chara braunii</name>
    <name type="common">Braun's stonewort</name>
    <dbReference type="NCBI Taxonomy" id="69332"/>
    <lineage>
        <taxon>Eukaryota</taxon>
        <taxon>Viridiplantae</taxon>
        <taxon>Streptophyta</taxon>
        <taxon>Charophyceae</taxon>
        <taxon>Charales</taxon>
        <taxon>Characeae</taxon>
        <taxon>Chara</taxon>
    </lineage>
</organism>
<sequence length="76" mass="8752">MDNNQQSKAIAELSQAIAFKVDLNLLYLRAAFFETMEEYDKAIRDCRMALTIDPNHPESIELFHGKLAQHICREPS</sequence>
<dbReference type="PROSITE" id="PS50005">
    <property type="entry name" value="TPR"/>
    <property type="match status" value="1"/>
</dbReference>
<dbReference type="Gene3D" id="1.25.40.10">
    <property type="entry name" value="Tetratricopeptide repeat domain"/>
    <property type="match status" value="1"/>
</dbReference>
<protein>
    <submittedName>
        <fullName evidence="2">Uncharacterized protein</fullName>
    </submittedName>
</protein>
<keyword evidence="1" id="KW-0802">TPR repeat</keyword>
<proteinExistence type="predicted"/>
<dbReference type="OMA" id="HICREPS"/>
<name>A0A388MCY2_CHABU</name>
<accession>A0A388MCY2</accession>
<dbReference type="AlphaFoldDB" id="A0A388MCY2"/>
<gene>
    <name evidence="2" type="ORF">CBR_g55363</name>
</gene>
<comment type="caution">
    <text evidence="2">The sequence shown here is derived from an EMBL/GenBank/DDBJ whole genome shotgun (WGS) entry which is preliminary data.</text>
</comment>